<evidence type="ECO:0000313" key="3">
    <source>
        <dbReference type="Proteomes" id="UP001153954"/>
    </source>
</evidence>
<accession>A0AAU9UH94</accession>
<dbReference type="AlphaFoldDB" id="A0AAU9UH94"/>
<feature type="signal peptide" evidence="1">
    <location>
        <begin position="1"/>
        <end position="28"/>
    </location>
</feature>
<evidence type="ECO:0000313" key="2">
    <source>
        <dbReference type="EMBL" id="CAH2098457.1"/>
    </source>
</evidence>
<dbReference type="EMBL" id="CAKOGL010000019">
    <property type="protein sequence ID" value="CAH2098457.1"/>
    <property type="molecule type" value="Genomic_DNA"/>
</dbReference>
<keyword evidence="3" id="KW-1185">Reference proteome</keyword>
<reference evidence="2" key="1">
    <citation type="submission" date="2022-03" db="EMBL/GenBank/DDBJ databases">
        <authorList>
            <person name="Tunstrom K."/>
        </authorList>
    </citation>
    <scope>NUCLEOTIDE SEQUENCE</scope>
</reference>
<name>A0AAU9UH94_EUPED</name>
<organism evidence="2 3">
    <name type="scientific">Euphydryas editha</name>
    <name type="common">Edith's checkerspot</name>
    <dbReference type="NCBI Taxonomy" id="104508"/>
    <lineage>
        <taxon>Eukaryota</taxon>
        <taxon>Metazoa</taxon>
        <taxon>Ecdysozoa</taxon>
        <taxon>Arthropoda</taxon>
        <taxon>Hexapoda</taxon>
        <taxon>Insecta</taxon>
        <taxon>Pterygota</taxon>
        <taxon>Neoptera</taxon>
        <taxon>Endopterygota</taxon>
        <taxon>Lepidoptera</taxon>
        <taxon>Glossata</taxon>
        <taxon>Ditrysia</taxon>
        <taxon>Papilionoidea</taxon>
        <taxon>Nymphalidae</taxon>
        <taxon>Nymphalinae</taxon>
        <taxon>Euphydryas</taxon>
    </lineage>
</organism>
<sequence>MSLRANKTPIFFQVFLCICVLLYRRVLSEPAGPIGLFLQTNLFGLPVIHESQQWVFDPDVALRRRKEFIELNGDKGEKLIERLGLGIDGYGEQRLIKQRQRDEGHLGGLNSLRP</sequence>
<keyword evidence="1" id="KW-0732">Signal</keyword>
<dbReference type="Proteomes" id="UP001153954">
    <property type="component" value="Unassembled WGS sequence"/>
</dbReference>
<evidence type="ECO:0000256" key="1">
    <source>
        <dbReference type="SAM" id="SignalP"/>
    </source>
</evidence>
<gene>
    <name evidence="2" type="ORF">EEDITHA_LOCUS13567</name>
</gene>
<comment type="caution">
    <text evidence="2">The sequence shown here is derived from an EMBL/GenBank/DDBJ whole genome shotgun (WGS) entry which is preliminary data.</text>
</comment>
<feature type="chain" id="PRO_5043538361" evidence="1">
    <location>
        <begin position="29"/>
        <end position="114"/>
    </location>
</feature>
<dbReference type="PANTHER" id="PTHR39951">
    <property type="entry name" value="FI22632P1"/>
    <property type="match status" value="1"/>
</dbReference>
<dbReference type="PANTHER" id="PTHR39951:SF2">
    <property type="entry name" value="IP05660P"/>
    <property type="match status" value="1"/>
</dbReference>
<proteinExistence type="predicted"/>
<protein>
    <submittedName>
        <fullName evidence="2">Uncharacterized protein</fullName>
    </submittedName>
</protein>